<keyword evidence="5" id="KW-0436">Ligase</keyword>
<sequence length="190" mass="21747">MEKSTLRKSVLHKLNNVESAVHNEQSHHIHKKVLVEEKVKNAQVIGITLSSFPEVDTWNLIQELWKLGKQVVVPKCEPASRGMTFYQIESFDQLEVVYMKLKEPIPTITKKMEATQIDLLIVPGVVFNKQGYRIGFGGGYYDRFLSGYKGATFALAFNCQIVDDLPIERFDLPVQYIITETQRIQCSKVE</sequence>
<dbReference type="InterPro" id="IPR037171">
    <property type="entry name" value="NagB/RpiA_transferase-like"/>
</dbReference>
<evidence type="ECO:0000256" key="1">
    <source>
        <dbReference type="ARBA" id="ARBA00010638"/>
    </source>
</evidence>
<keyword evidence="4" id="KW-0479">Metal-binding</keyword>
<dbReference type="RefSeq" id="WP_377734078.1">
    <property type="nucleotide sequence ID" value="NZ_JBHSRI010000018.1"/>
</dbReference>
<dbReference type="NCBIfam" id="TIGR02727">
    <property type="entry name" value="MTHFS_bact"/>
    <property type="match status" value="1"/>
</dbReference>
<dbReference type="SUPFAM" id="SSF100950">
    <property type="entry name" value="NagB/RpiA/CoA transferase-like"/>
    <property type="match status" value="1"/>
</dbReference>
<dbReference type="PANTHER" id="PTHR23407:SF1">
    <property type="entry name" value="5-FORMYLTETRAHYDROFOLATE CYCLO-LIGASE"/>
    <property type="match status" value="1"/>
</dbReference>
<gene>
    <name evidence="5" type="ORF">ACFPYN_10675</name>
</gene>
<dbReference type="EMBL" id="JBHSRI010000018">
    <property type="protein sequence ID" value="MFC6039884.1"/>
    <property type="molecule type" value="Genomic_DNA"/>
</dbReference>
<comment type="cofactor">
    <cofactor evidence="4">
        <name>Mg(2+)</name>
        <dbReference type="ChEBI" id="CHEBI:18420"/>
    </cofactor>
</comment>
<keyword evidence="3 4" id="KW-0067">ATP-binding</keyword>
<dbReference type="InterPro" id="IPR024185">
    <property type="entry name" value="FTHF_cligase-like_sf"/>
</dbReference>
<evidence type="ECO:0000256" key="2">
    <source>
        <dbReference type="ARBA" id="ARBA00022741"/>
    </source>
</evidence>
<evidence type="ECO:0000256" key="4">
    <source>
        <dbReference type="RuleBase" id="RU361279"/>
    </source>
</evidence>
<dbReference type="Pfam" id="PF01812">
    <property type="entry name" value="5-FTHF_cyc-lig"/>
    <property type="match status" value="1"/>
</dbReference>
<reference evidence="6" key="1">
    <citation type="journal article" date="2019" name="Int. J. Syst. Evol. Microbiol.">
        <title>The Global Catalogue of Microorganisms (GCM) 10K type strain sequencing project: providing services to taxonomists for standard genome sequencing and annotation.</title>
        <authorList>
            <consortium name="The Broad Institute Genomics Platform"/>
            <consortium name="The Broad Institute Genome Sequencing Center for Infectious Disease"/>
            <person name="Wu L."/>
            <person name="Ma J."/>
        </authorList>
    </citation>
    <scope>NUCLEOTIDE SEQUENCE [LARGE SCALE GENOMIC DNA]</scope>
    <source>
        <strain evidence="6">CCUG 54527</strain>
    </source>
</reference>
<dbReference type="EC" id="6.3.3.2" evidence="4"/>
<keyword evidence="6" id="KW-1185">Reference proteome</keyword>
<keyword evidence="4" id="KW-0460">Magnesium</keyword>
<dbReference type="Proteomes" id="UP001596170">
    <property type="component" value="Unassembled WGS sequence"/>
</dbReference>
<dbReference type="PIRSF" id="PIRSF006806">
    <property type="entry name" value="FTHF_cligase"/>
    <property type="match status" value="1"/>
</dbReference>
<comment type="similarity">
    <text evidence="1 4">Belongs to the 5-formyltetrahydrofolate cyclo-ligase family.</text>
</comment>
<proteinExistence type="inferred from homology"/>
<evidence type="ECO:0000313" key="5">
    <source>
        <dbReference type="EMBL" id="MFC6039884.1"/>
    </source>
</evidence>
<dbReference type="PANTHER" id="PTHR23407">
    <property type="entry name" value="ATPASE INHIBITOR/5-FORMYLTETRAHYDROFOLATE CYCLO-LIGASE"/>
    <property type="match status" value="1"/>
</dbReference>
<comment type="caution">
    <text evidence="5">The sequence shown here is derived from an EMBL/GenBank/DDBJ whole genome shotgun (WGS) entry which is preliminary data.</text>
</comment>
<organism evidence="5 6">
    <name type="scientific">Paenisporosarcina macmurdoensis</name>
    <dbReference type="NCBI Taxonomy" id="212659"/>
    <lineage>
        <taxon>Bacteria</taxon>
        <taxon>Bacillati</taxon>
        <taxon>Bacillota</taxon>
        <taxon>Bacilli</taxon>
        <taxon>Bacillales</taxon>
        <taxon>Caryophanaceae</taxon>
        <taxon>Paenisporosarcina</taxon>
    </lineage>
</organism>
<evidence type="ECO:0000256" key="3">
    <source>
        <dbReference type="ARBA" id="ARBA00022840"/>
    </source>
</evidence>
<keyword evidence="2 4" id="KW-0547">Nucleotide-binding</keyword>
<dbReference type="Gene3D" id="3.40.50.10420">
    <property type="entry name" value="NagB/RpiA/CoA transferase-like"/>
    <property type="match status" value="1"/>
</dbReference>
<evidence type="ECO:0000313" key="6">
    <source>
        <dbReference type="Proteomes" id="UP001596170"/>
    </source>
</evidence>
<accession>A0ABW1L7F0</accession>
<name>A0ABW1L7F0_9BACL</name>
<comment type="catalytic activity">
    <reaction evidence="4">
        <text>(6S)-5-formyl-5,6,7,8-tetrahydrofolate + ATP = (6R)-5,10-methenyltetrahydrofolate + ADP + phosphate</text>
        <dbReference type="Rhea" id="RHEA:10488"/>
        <dbReference type="ChEBI" id="CHEBI:30616"/>
        <dbReference type="ChEBI" id="CHEBI:43474"/>
        <dbReference type="ChEBI" id="CHEBI:57455"/>
        <dbReference type="ChEBI" id="CHEBI:57457"/>
        <dbReference type="ChEBI" id="CHEBI:456216"/>
        <dbReference type="EC" id="6.3.3.2"/>
    </reaction>
</comment>
<protein>
    <recommendedName>
        <fullName evidence="4">5-formyltetrahydrofolate cyclo-ligase</fullName>
        <ecNumber evidence="4">6.3.3.2</ecNumber>
    </recommendedName>
</protein>
<dbReference type="GO" id="GO:0030272">
    <property type="term" value="F:5-formyltetrahydrofolate cyclo-ligase activity"/>
    <property type="evidence" value="ECO:0007669"/>
    <property type="project" value="UniProtKB-EC"/>
</dbReference>
<dbReference type="InterPro" id="IPR002698">
    <property type="entry name" value="FTHF_cligase"/>
</dbReference>